<dbReference type="Pfam" id="PF12318">
    <property type="entry name" value="FAD-SLDH"/>
    <property type="match status" value="1"/>
</dbReference>
<evidence type="ECO:0000256" key="1">
    <source>
        <dbReference type="SAM" id="SignalP"/>
    </source>
</evidence>
<evidence type="ECO:0000313" key="3">
    <source>
        <dbReference type="Proteomes" id="UP001596215"/>
    </source>
</evidence>
<protein>
    <submittedName>
        <fullName evidence="2">Sugar dehydrogenase complex small subunit</fullName>
    </submittedName>
</protein>
<sequence>MIDMFNKISRRRILQGMGALAATSLLPSAILPAFADTPDNSDFSDISMLLTGRNTLPAEYSRALFAAFSHIDSQFPQRLSRLKQWVTQNSVPAAALKTRLAADSRVTDLADLPALILTGWYLGIAGSGDKAICVAYVDDLANQQVAAVLNPPTYAYGAYGSWAARPF</sequence>
<name>A0ABW1VII0_9GAMM</name>
<feature type="chain" id="PRO_5047540550" evidence="1">
    <location>
        <begin position="36"/>
        <end position="167"/>
    </location>
</feature>
<dbReference type="InterPro" id="IPR024651">
    <property type="entry name" value="FAD-SLDH_ssu"/>
</dbReference>
<dbReference type="Proteomes" id="UP001596215">
    <property type="component" value="Unassembled WGS sequence"/>
</dbReference>
<keyword evidence="3" id="KW-1185">Reference proteome</keyword>
<evidence type="ECO:0000313" key="2">
    <source>
        <dbReference type="EMBL" id="MFC6360787.1"/>
    </source>
</evidence>
<dbReference type="EMBL" id="JBHSUC010000001">
    <property type="protein sequence ID" value="MFC6360787.1"/>
    <property type="molecule type" value="Genomic_DNA"/>
</dbReference>
<accession>A0ABW1VII0</accession>
<reference evidence="3" key="1">
    <citation type="journal article" date="2019" name="Int. J. Syst. Evol. Microbiol.">
        <title>The Global Catalogue of Microorganisms (GCM) 10K type strain sequencing project: providing services to taxonomists for standard genome sequencing and annotation.</title>
        <authorList>
            <consortium name="The Broad Institute Genomics Platform"/>
            <consortium name="The Broad Institute Genome Sequencing Center for Infectious Disease"/>
            <person name="Wu L."/>
            <person name="Ma J."/>
        </authorList>
    </citation>
    <scope>NUCLEOTIDE SEQUENCE [LARGE SCALE GENOMIC DNA]</scope>
    <source>
        <strain evidence="3">CGMCC 4.1530</strain>
    </source>
</reference>
<dbReference type="PROSITE" id="PS51318">
    <property type="entry name" value="TAT"/>
    <property type="match status" value="1"/>
</dbReference>
<dbReference type="RefSeq" id="WP_212706922.1">
    <property type="nucleotide sequence ID" value="NZ_BAAAFW010000059.1"/>
</dbReference>
<keyword evidence="1" id="KW-0732">Signal</keyword>
<dbReference type="InterPro" id="IPR006311">
    <property type="entry name" value="TAT_signal"/>
</dbReference>
<gene>
    <name evidence="2" type="ORF">ACFP73_01505</name>
</gene>
<organism evidence="2 3">
    <name type="scientific">Tatumella punctata</name>
    <dbReference type="NCBI Taxonomy" id="399969"/>
    <lineage>
        <taxon>Bacteria</taxon>
        <taxon>Pseudomonadati</taxon>
        <taxon>Pseudomonadota</taxon>
        <taxon>Gammaproteobacteria</taxon>
        <taxon>Enterobacterales</taxon>
        <taxon>Erwiniaceae</taxon>
        <taxon>Tatumella</taxon>
    </lineage>
</organism>
<feature type="signal peptide" evidence="1">
    <location>
        <begin position="1"/>
        <end position="35"/>
    </location>
</feature>
<proteinExistence type="predicted"/>
<comment type="caution">
    <text evidence="2">The sequence shown here is derived from an EMBL/GenBank/DDBJ whole genome shotgun (WGS) entry which is preliminary data.</text>
</comment>